<dbReference type="GO" id="GO:0006950">
    <property type="term" value="P:response to stress"/>
    <property type="evidence" value="ECO:0007669"/>
    <property type="project" value="TreeGrafter"/>
</dbReference>
<proteinExistence type="predicted"/>
<dbReference type="InterPro" id="IPR036390">
    <property type="entry name" value="WH_DNA-bd_sf"/>
</dbReference>
<feature type="domain" description="HTH marR-type" evidence="1">
    <location>
        <begin position="9"/>
        <end position="144"/>
    </location>
</feature>
<dbReference type="SUPFAM" id="SSF46785">
    <property type="entry name" value="Winged helix' DNA-binding domain"/>
    <property type="match status" value="1"/>
</dbReference>
<dbReference type="InterPro" id="IPR000835">
    <property type="entry name" value="HTH_MarR-typ"/>
</dbReference>
<keyword evidence="3" id="KW-1185">Reference proteome</keyword>
<dbReference type="InterPro" id="IPR039422">
    <property type="entry name" value="MarR/SlyA-like"/>
</dbReference>
<dbReference type="KEGG" id="peg:E5R92_05860"/>
<accession>A0A6H1Q3Q1</accession>
<evidence type="ECO:0000259" key="1">
    <source>
        <dbReference type="PROSITE" id="PS50995"/>
    </source>
</evidence>
<evidence type="ECO:0000313" key="2">
    <source>
        <dbReference type="EMBL" id="QIZ21306.1"/>
    </source>
</evidence>
<dbReference type="PANTHER" id="PTHR33164:SF44">
    <property type="entry name" value="TRANSCRIPTIONAL REGULATORY PROTEIN"/>
    <property type="match status" value="1"/>
</dbReference>
<dbReference type="Gene3D" id="1.10.10.10">
    <property type="entry name" value="Winged helix-like DNA-binding domain superfamily/Winged helix DNA-binding domain"/>
    <property type="match status" value="1"/>
</dbReference>
<dbReference type="RefSeq" id="WP_168607162.1">
    <property type="nucleotide sequence ID" value="NZ_CP038852.1"/>
</dbReference>
<dbReference type="InterPro" id="IPR036388">
    <property type="entry name" value="WH-like_DNA-bd_sf"/>
</dbReference>
<dbReference type="PROSITE" id="PS50995">
    <property type="entry name" value="HTH_MARR_2"/>
    <property type="match status" value="1"/>
</dbReference>
<dbReference type="PRINTS" id="PR00598">
    <property type="entry name" value="HTHMARR"/>
</dbReference>
<dbReference type="EMBL" id="CP038852">
    <property type="protein sequence ID" value="QIZ21306.1"/>
    <property type="molecule type" value="Genomic_DNA"/>
</dbReference>
<dbReference type="SMART" id="SM00347">
    <property type="entry name" value="HTH_MARR"/>
    <property type="match status" value="1"/>
</dbReference>
<sequence>MKELLYLKDTQLKQLIEKLFTSYRESFSDAKKTLDKYSIGIAHHKVLHLLSMYKGITISDLLKKLKVTKQSLNRVLKDLIKLDVVFFQKDQQDTRVKHIFLNEKGEKIFDEIFSTQKKRIYNALLNSSSDQVLNFDNVLKKIINE</sequence>
<dbReference type="Pfam" id="PF12802">
    <property type="entry name" value="MarR_2"/>
    <property type="match status" value="1"/>
</dbReference>
<name>A0A6H1Q3Q1_9PROT</name>
<reference evidence="2 3" key="1">
    <citation type="journal article" date="2020" name="Nat. Microbiol.">
        <title>Lysogenic host-virus interactions in SAR11 marine bacteria.</title>
        <authorList>
            <person name="Morris R.M."/>
            <person name="Cain K.R."/>
            <person name="Hvorecny K.L."/>
            <person name="Kollman J.M."/>
        </authorList>
    </citation>
    <scope>NUCLEOTIDE SEQUENCE [LARGE SCALE GENOMIC DNA]</scope>
    <source>
        <strain evidence="2 3">NP1</strain>
    </source>
</reference>
<dbReference type="GO" id="GO:0003700">
    <property type="term" value="F:DNA-binding transcription factor activity"/>
    <property type="evidence" value="ECO:0007669"/>
    <property type="project" value="InterPro"/>
</dbReference>
<evidence type="ECO:0000313" key="3">
    <source>
        <dbReference type="Proteomes" id="UP000501094"/>
    </source>
</evidence>
<gene>
    <name evidence="2" type="ORF">E5R92_05860</name>
</gene>
<dbReference type="PANTHER" id="PTHR33164">
    <property type="entry name" value="TRANSCRIPTIONAL REGULATOR, MARR FAMILY"/>
    <property type="match status" value="1"/>
</dbReference>
<dbReference type="Proteomes" id="UP000501094">
    <property type="component" value="Chromosome"/>
</dbReference>
<organism evidence="2 3">
    <name type="scientific">Candidatus Pelagibacter giovannonii</name>
    <dbReference type="NCBI Taxonomy" id="2563896"/>
    <lineage>
        <taxon>Bacteria</taxon>
        <taxon>Pseudomonadati</taxon>
        <taxon>Pseudomonadota</taxon>
        <taxon>Alphaproteobacteria</taxon>
        <taxon>Candidatus Pelagibacterales</taxon>
        <taxon>Candidatus Pelagibacteraceae</taxon>
        <taxon>Candidatus Pelagibacter</taxon>
    </lineage>
</organism>
<dbReference type="AlphaFoldDB" id="A0A6H1Q3Q1"/>
<protein>
    <submittedName>
        <fullName evidence="2">MarR family transcriptional regulator</fullName>
    </submittedName>
</protein>